<evidence type="ECO:0000313" key="2">
    <source>
        <dbReference type="Proteomes" id="UP001150259"/>
    </source>
</evidence>
<sequence length="146" mass="15605">MPVVRIYLPIGRRELDALATTGSLDASEADPRPAFAVTDALRGRAPGLDLEELEYAAFSDAVAAAASARARRGHRRVVAAADADPGWLSPRDGASVTAVHLVRAVPVNRVASFHVDEDEGQGESSGGDELLWYDVTELDEVRRLLS</sequence>
<gene>
    <name evidence="1" type="ORF">OO014_05985</name>
</gene>
<proteinExistence type="predicted"/>
<reference evidence="1 2" key="1">
    <citation type="submission" date="2022-11" db="EMBL/GenBank/DDBJ databases">
        <title>Anaerobic phenanthrene biodegradation by a DNRA strain PheN6.</title>
        <authorList>
            <person name="Zhang Z."/>
        </authorList>
    </citation>
    <scope>NUCLEOTIDE SEQUENCE [LARGE SCALE GENOMIC DNA]</scope>
    <source>
        <strain evidence="1 2">PheN6</strain>
    </source>
</reference>
<dbReference type="EMBL" id="JAPFQL010000018">
    <property type="protein sequence ID" value="MDC5696801.1"/>
    <property type="molecule type" value="Genomic_DNA"/>
</dbReference>
<dbReference type="RefSeq" id="WP_272461375.1">
    <property type="nucleotide sequence ID" value="NZ_JAPFQL010000018.1"/>
</dbReference>
<keyword evidence="2" id="KW-1185">Reference proteome</keyword>
<accession>A0ABT5GEY2</accession>
<comment type="caution">
    <text evidence="1">The sequence shown here is derived from an EMBL/GenBank/DDBJ whole genome shotgun (WGS) entry which is preliminary data.</text>
</comment>
<dbReference type="InterPro" id="IPR054206">
    <property type="entry name" value="DUF6912"/>
</dbReference>
<evidence type="ECO:0000313" key="1">
    <source>
        <dbReference type="EMBL" id="MDC5696801.1"/>
    </source>
</evidence>
<dbReference type="Pfam" id="PF21853">
    <property type="entry name" value="DUF6912"/>
    <property type="match status" value="1"/>
</dbReference>
<dbReference type="Proteomes" id="UP001150259">
    <property type="component" value="Unassembled WGS sequence"/>
</dbReference>
<protein>
    <submittedName>
        <fullName evidence="1">Uncharacterized protein</fullName>
    </submittedName>
</protein>
<organism evidence="1 2">
    <name type="scientific">Intrasporangium calvum</name>
    <dbReference type="NCBI Taxonomy" id="53358"/>
    <lineage>
        <taxon>Bacteria</taxon>
        <taxon>Bacillati</taxon>
        <taxon>Actinomycetota</taxon>
        <taxon>Actinomycetes</taxon>
        <taxon>Micrococcales</taxon>
        <taxon>Intrasporangiaceae</taxon>
        <taxon>Intrasporangium</taxon>
    </lineage>
</organism>
<name>A0ABT5GEY2_9MICO</name>